<dbReference type="OrthoDB" id="1681626at2"/>
<accession>A0A2U3L4R9</accession>
<organism evidence="1 2">
    <name type="scientific">Candidatus Desulfosporosinus infrequens</name>
    <dbReference type="NCBI Taxonomy" id="2043169"/>
    <lineage>
        <taxon>Bacteria</taxon>
        <taxon>Bacillati</taxon>
        <taxon>Bacillota</taxon>
        <taxon>Clostridia</taxon>
        <taxon>Eubacteriales</taxon>
        <taxon>Desulfitobacteriaceae</taxon>
        <taxon>Desulfosporosinus</taxon>
    </lineage>
</organism>
<dbReference type="EMBL" id="OMOF01000302">
    <property type="protein sequence ID" value="SPF46902.1"/>
    <property type="molecule type" value="Genomic_DNA"/>
</dbReference>
<dbReference type="Proteomes" id="UP000238916">
    <property type="component" value="Unassembled WGS sequence"/>
</dbReference>
<evidence type="ECO:0000313" key="2">
    <source>
        <dbReference type="Proteomes" id="UP000238916"/>
    </source>
</evidence>
<evidence type="ECO:0000313" key="1">
    <source>
        <dbReference type="EMBL" id="SPF46902.1"/>
    </source>
</evidence>
<reference evidence="2" key="1">
    <citation type="submission" date="2018-02" db="EMBL/GenBank/DDBJ databases">
        <authorList>
            <person name="Hausmann B."/>
        </authorList>
    </citation>
    <scope>NUCLEOTIDE SEQUENCE [LARGE SCALE GENOMIC DNA]</scope>
    <source>
        <strain evidence="2">Peat soil MAG SbF1</strain>
    </source>
</reference>
<sequence>MNEVDALIKEKLIPMRKRLVEGLLQKHPHILGMVDKYLTGKNNKIGMRVTENGVTVGEYTCHLGGLQVSDVECGVLSSELHYPFGILRPYLIIEKDVMEKVLNEEYSFSVEPIATTLKFMPDITIKFQK</sequence>
<proteinExistence type="predicted"/>
<name>A0A2U3L4R9_9FIRM</name>
<gene>
    <name evidence="1" type="ORF">SBF1_3700004</name>
</gene>
<protein>
    <submittedName>
        <fullName evidence="1">Uncharacterized protein</fullName>
    </submittedName>
</protein>
<dbReference type="AlphaFoldDB" id="A0A2U3L4R9"/>